<dbReference type="InterPro" id="IPR014942">
    <property type="entry name" value="AbiEii"/>
</dbReference>
<evidence type="ECO:0008006" key="3">
    <source>
        <dbReference type="Google" id="ProtNLM"/>
    </source>
</evidence>
<dbReference type="OrthoDB" id="2535399at2"/>
<sequence>MPFMLKGSYVTRQYLPDGVERFPADMDWVYMLHLQKEKEAERIFSDWVTNITELKIDDGITFRSFTEDRFWRLMDYAMADDFPTVNTDIVCTVHGFEIGLRVDISFNLPIEQQPATLTYQPIEGEAFVVPFTVPLSLQVSWKIHQTLVRERFKDLFDLTYLVNHPAFNSEVRTQTLIALVNECKTDNVHHEKLISFFNYEFEKLYPFVSIKADWDFWRHGIETTNKIKFSAWDEMAENITNTDFIPAQLPDFFQNLKGSMETAGLTPALLNQPPISDYISRSQSLAAISRELNKTNYDTRTTSFSAHQKTNANNKSALKRLITWLFKNE</sequence>
<reference evidence="1 2" key="1">
    <citation type="submission" date="2018-10" db="EMBL/GenBank/DDBJ databases">
        <title>Genome sequencing of Mucilaginibacter sp. HYN0043.</title>
        <authorList>
            <person name="Kim M."/>
            <person name="Yi H."/>
        </authorList>
    </citation>
    <scope>NUCLEOTIDE SEQUENCE [LARGE SCALE GENOMIC DNA]</scope>
    <source>
        <strain evidence="1 2">HYN0043</strain>
    </source>
</reference>
<gene>
    <name evidence="1" type="ORF">HYN43_010330</name>
</gene>
<evidence type="ECO:0000313" key="2">
    <source>
        <dbReference type="Proteomes" id="UP000270046"/>
    </source>
</evidence>
<keyword evidence="2" id="KW-1185">Reference proteome</keyword>
<dbReference type="AlphaFoldDB" id="A0A494VPB0"/>
<name>A0A494VPB0_9SPHI</name>
<evidence type="ECO:0000313" key="1">
    <source>
        <dbReference type="EMBL" id="AYL95661.1"/>
    </source>
</evidence>
<dbReference type="KEGG" id="muh:HYN43_010330"/>
<organism evidence="1 2">
    <name type="scientific">Mucilaginibacter celer</name>
    <dbReference type="NCBI Taxonomy" id="2305508"/>
    <lineage>
        <taxon>Bacteria</taxon>
        <taxon>Pseudomonadati</taxon>
        <taxon>Bacteroidota</taxon>
        <taxon>Sphingobacteriia</taxon>
        <taxon>Sphingobacteriales</taxon>
        <taxon>Sphingobacteriaceae</taxon>
        <taxon>Mucilaginibacter</taxon>
    </lineage>
</organism>
<dbReference type="Pfam" id="PF08843">
    <property type="entry name" value="AbiEii"/>
    <property type="match status" value="1"/>
</dbReference>
<dbReference type="Proteomes" id="UP000270046">
    <property type="component" value="Chromosome"/>
</dbReference>
<protein>
    <recommendedName>
        <fullName evidence="3">Nucleotidyl transferase AbiEii/AbiGii toxin family protein</fullName>
    </recommendedName>
</protein>
<accession>A0A494VPB0</accession>
<proteinExistence type="predicted"/>
<dbReference type="EMBL" id="CP032869">
    <property type="protein sequence ID" value="AYL95661.1"/>
    <property type="molecule type" value="Genomic_DNA"/>
</dbReference>